<keyword evidence="9" id="KW-0449">Lipoprotein</keyword>
<evidence type="ECO:0000256" key="1">
    <source>
        <dbReference type="ARBA" id="ARBA00004141"/>
    </source>
</evidence>
<evidence type="ECO:0000259" key="15">
    <source>
        <dbReference type="Pfam" id="PF01529"/>
    </source>
</evidence>
<keyword evidence="8" id="KW-0564">Palmitate</keyword>
<evidence type="ECO:0000256" key="10">
    <source>
        <dbReference type="ARBA" id="ARBA00023315"/>
    </source>
</evidence>
<feature type="transmembrane region" description="Helical" evidence="13">
    <location>
        <begin position="311"/>
        <end position="329"/>
    </location>
</feature>
<dbReference type="AlphaFoldDB" id="A0A0J9XKS7"/>
<evidence type="ECO:0000256" key="7">
    <source>
        <dbReference type="ARBA" id="ARBA00023136"/>
    </source>
</evidence>
<dbReference type="Proteomes" id="UP000242525">
    <property type="component" value="Unassembled WGS sequence"/>
</dbReference>
<feature type="region of interest" description="Disordered" evidence="14">
    <location>
        <begin position="1"/>
        <end position="51"/>
    </location>
</feature>
<evidence type="ECO:0000256" key="8">
    <source>
        <dbReference type="ARBA" id="ARBA00023139"/>
    </source>
</evidence>
<name>A0A0J9XKS7_GEOCN</name>
<keyword evidence="10 13" id="KW-0012">Acyltransferase</keyword>
<gene>
    <name evidence="16" type="ORF">BN980_GECA24s00912g</name>
</gene>
<protein>
    <recommendedName>
        <fullName evidence="13">Palmitoyltransferase</fullName>
        <ecNumber evidence="13">2.3.1.225</ecNumber>
    </recommendedName>
</protein>
<evidence type="ECO:0000256" key="13">
    <source>
        <dbReference type="RuleBase" id="RU079119"/>
    </source>
</evidence>
<dbReference type="InterPro" id="IPR001594">
    <property type="entry name" value="Palmitoyltrfase_DHHC"/>
</dbReference>
<evidence type="ECO:0000256" key="6">
    <source>
        <dbReference type="ARBA" id="ARBA00023043"/>
    </source>
</evidence>
<feature type="compositionally biased region" description="Acidic residues" evidence="14">
    <location>
        <begin position="1"/>
        <end position="10"/>
    </location>
</feature>
<evidence type="ECO:0000313" key="16">
    <source>
        <dbReference type="EMBL" id="CDO57712.1"/>
    </source>
</evidence>
<keyword evidence="7 13" id="KW-0472">Membrane</keyword>
<dbReference type="SMART" id="SM00248">
    <property type="entry name" value="ANK"/>
    <property type="match status" value="5"/>
</dbReference>
<dbReference type="PANTHER" id="PTHR24161">
    <property type="entry name" value="ANK_REP_REGION DOMAIN-CONTAINING PROTEIN-RELATED"/>
    <property type="match status" value="1"/>
</dbReference>
<keyword evidence="4" id="KW-0677">Repeat</keyword>
<accession>A0A0J9XKS7</accession>
<comment type="similarity">
    <text evidence="2">Belongs to the DHHC palmitoyltransferase family. AKR/ZDHHC17 subfamily.</text>
</comment>
<feature type="repeat" description="ANK" evidence="12">
    <location>
        <begin position="113"/>
        <end position="145"/>
    </location>
</feature>
<dbReference type="Pfam" id="PF12796">
    <property type="entry name" value="Ank_2"/>
    <property type="match status" value="2"/>
</dbReference>
<dbReference type="EC" id="2.3.1.225" evidence="13"/>
<keyword evidence="3 13" id="KW-0812">Transmembrane</keyword>
<dbReference type="PROSITE" id="PS50216">
    <property type="entry name" value="DHHC"/>
    <property type="match status" value="1"/>
</dbReference>
<dbReference type="Pfam" id="PF01529">
    <property type="entry name" value="DHHC"/>
    <property type="match status" value="1"/>
</dbReference>
<evidence type="ECO:0000256" key="4">
    <source>
        <dbReference type="ARBA" id="ARBA00022737"/>
    </source>
</evidence>
<evidence type="ECO:0000256" key="14">
    <source>
        <dbReference type="SAM" id="MobiDB-lite"/>
    </source>
</evidence>
<feature type="repeat" description="ANK" evidence="12">
    <location>
        <begin position="179"/>
        <end position="211"/>
    </location>
</feature>
<dbReference type="PROSITE" id="PS50297">
    <property type="entry name" value="ANK_REP_REGION"/>
    <property type="match status" value="4"/>
</dbReference>
<feature type="transmembrane region" description="Helical" evidence="13">
    <location>
        <begin position="349"/>
        <end position="367"/>
    </location>
</feature>
<evidence type="ECO:0000256" key="11">
    <source>
        <dbReference type="ARBA" id="ARBA00048048"/>
    </source>
</evidence>
<feature type="repeat" description="ANK" evidence="12">
    <location>
        <begin position="79"/>
        <end position="111"/>
    </location>
</feature>
<dbReference type="InterPro" id="IPR036770">
    <property type="entry name" value="Ankyrin_rpt-contain_sf"/>
</dbReference>
<dbReference type="GO" id="GO:0016020">
    <property type="term" value="C:membrane"/>
    <property type="evidence" value="ECO:0007669"/>
    <property type="project" value="UniProtKB-SubCell"/>
</dbReference>
<evidence type="ECO:0000256" key="5">
    <source>
        <dbReference type="ARBA" id="ARBA00022989"/>
    </source>
</evidence>
<reference evidence="16" key="1">
    <citation type="submission" date="2014-03" db="EMBL/GenBank/DDBJ databases">
        <authorList>
            <person name="Casaregola S."/>
        </authorList>
    </citation>
    <scope>NUCLEOTIDE SEQUENCE [LARGE SCALE GENOMIC DNA]</scope>
    <source>
        <strain evidence="16">CLIB 918</strain>
    </source>
</reference>
<evidence type="ECO:0000256" key="12">
    <source>
        <dbReference type="PROSITE-ProRule" id="PRU00023"/>
    </source>
</evidence>
<dbReference type="GO" id="GO:0019706">
    <property type="term" value="F:protein-cysteine S-palmitoyltransferase activity"/>
    <property type="evidence" value="ECO:0007669"/>
    <property type="project" value="UniProtKB-EC"/>
</dbReference>
<dbReference type="SUPFAM" id="SSF48403">
    <property type="entry name" value="Ankyrin repeat"/>
    <property type="match status" value="1"/>
</dbReference>
<comment type="subcellular location">
    <subcellularLocation>
        <location evidence="1">Membrane</location>
        <topology evidence="1">Multi-pass membrane protein</topology>
    </subcellularLocation>
</comment>
<comment type="catalytic activity">
    <reaction evidence="11 13">
        <text>L-cysteinyl-[protein] + hexadecanoyl-CoA = S-hexadecanoyl-L-cysteinyl-[protein] + CoA</text>
        <dbReference type="Rhea" id="RHEA:36683"/>
        <dbReference type="Rhea" id="RHEA-COMP:10131"/>
        <dbReference type="Rhea" id="RHEA-COMP:11032"/>
        <dbReference type="ChEBI" id="CHEBI:29950"/>
        <dbReference type="ChEBI" id="CHEBI:57287"/>
        <dbReference type="ChEBI" id="CHEBI:57379"/>
        <dbReference type="ChEBI" id="CHEBI:74151"/>
        <dbReference type="EC" id="2.3.1.225"/>
    </reaction>
</comment>
<feature type="transmembrane region" description="Helical" evidence="13">
    <location>
        <begin position="287"/>
        <end position="305"/>
    </location>
</feature>
<keyword evidence="17" id="KW-1185">Reference proteome</keyword>
<dbReference type="PANTHER" id="PTHR24161:SF85">
    <property type="entry name" value="PALMITOYLTRANSFERASE HIP14"/>
    <property type="match status" value="1"/>
</dbReference>
<dbReference type="OrthoDB" id="6781668at2759"/>
<feature type="transmembrane region" description="Helical" evidence="13">
    <location>
        <begin position="526"/>
        <end position="547"/>
    </location>
</feature>
<feature type="domain" description="Palmitoyltransferase DHHC" evidence="15">
    <location>
        <begin position="428"/>
        <end position="563"/>
    </location>
</feature>
<dbReference type="EMBL" id="CCBN010000024">
    <property type="protein sequence ID" value="CDO57712.1"/>
    <property type="molecule type" value="Genomic_DNA"/>
</dbReference>
<feature type="transmembrane region" description="Helical" evidence="13">
    <location>
        <begin position="379"/>
        <end position="400"/>
    </location>
</feature>
<evidence type="ECO:0000256" key="3">
    <source>
        <dbReference type="ARBA" id="ARBA00022692"/>
    </source>
</evidence>
<dbReference type="PROSITE" id="PS50088">
    <property type="entry name" value="ANK_REPEAT"/>
    <property type="match status" value="4"/>
</dbReference>
<feature type="compositionally biased region" description="Polar residues" evidence="14">
    <location>
        <begin position="26"/>
        <end position="42"/>
    </location>
</feature>
<comment type="caution">
    <text evidence="16">The sequence shown here is derived from an EMBL/GenBank/DDBJ whole genome shotgun (WGS) entry which is preliminary data.</text>
</comment>
<feature type="repeat" description="ANK" evidence="12">
    <location>
        <begin position="212"/>
        <end position="244"/>
    </location>
</feature>
<sequence>MSSAPEDADLELQPTATRGLAGKPTASESAVNATGTSSTENAPQPPPSELTSACQIGDLAKVEKLISSGEFSATDVDADGITALHWAAINNRITICKYLLDNGAEVDAKGGSLQATPLHWAARRGWVYIVHLLVQYGADVHGTDLQGFNTLLLSVHSSNILLVIYLLHLEVPVDTADPNGRTALHWAAYQGDALTVDLLLNWGADVKLKDATGFTALHWAVVRGNKSCMKRLIEEGSDINAVSNEGKSCQTMAQEMNTIANWNAALKEAGRLPSGEPRIRTLSVRNAKLILFFVPYVLLFAIFNIGATYPFYISIPLSIALFLATLKTIGRFVLPNITTAPHAMIQTPFYSGVFSGTAFWVLVHYFFNILPATIVSEFFTNLAFCVVFGIVVFCFFSAMFMDPGVIPRLSGVSEQRRVIEELIERGEYDTRHFCISTYIRKPLRSKYDRFLKRVVAKYDHYCPWINNVVGVRNHRRFIIFVVGLVFGIPLYLSLFAEYTEHLPGPEGSTCDGTFEDLCHASEVDSYGVILGGWVSLQMIWVVFLAFVQLVQVSRAITTNEASNLHKYGFMGADDFSSLPPDHASNPNNTDTAHAHNHAKRRWWTPVFKLLGIDQFISTAQDTMASRQIRQQWRATNPADHGYYRNCVDFWFPQGDVNILKALPEGTAAMGDVTVNYYTLWDFPSKKNQDYELVENIV</sequence>
<keyword evidence="5 13" id="KW-1133">Transmembrane helix</keyword>
<comment type="domain">
    <text evidence="13">The DHHC domain is required for palmitoyltransferase activity.</text>
</comment>
<proteinExistence type="inferred from homology"/>
<evidence type="ECO:0000313" key="17">
    <source>
        <dbReference type="Proteomes" id="UP000242525"/>
    </source>
</evidence>
<dbReference type="STRING" id="1173061.A0A0J9XKS7"/>
<keyword evidence="6 12" id="KW-0040">ANK repeat</keyword>
<dbReference type="InterPro" id="IPR002110">
    <property type="entry name" value="Ankyrin_rpt"/>
</dbReference>
<feature type="transmembrane region" description="Helical" evidence="13">
    <location>
        <begin position="477"/>
        <end position="496"/>
    </location>
</feature>
<evidence type="ECO:0000256" key="2">
    <source>
        <dbReference type="ARBA" id="ARBA00010104"/>
    </source>
</evidence>
<keyword evidence="13 16" id="KW-0808">Transferase</keyword>
<dbReference type="Gene3D" id="1.25.40.20">
    <property type="entry name" value="Ankyrin repeat-containing domain"/>
    <property type="match status" value="1"/>
</dbReference>
<evidence type="ECO:0000256" key="9">
    <source>
        <dbReference type="ARBA" id="ARBA00023288"/>
    </source>
</evidence>
<organism evidence="16 17">
    <name type="scientific">Geotrichum candidum</name>
    <name type="common">Oospora lactis</name>
    <name type="synonym">Dipodascus geotrichum</name>
    <dbReference type="NCBI Taxonomy" id="1173061"/>
    <lineage>
        <taxon>Eukaryota</taxon>
        <taxon>Fungi</taxon>
        <taxon>Dikarya</taxon>
        <taxon>Ascomycota</taxon>
        <taxon>Saccharomycotina</taxon>
        <taxon>Dipodascomycetes</taxon>
        <taxon>Dipodascales</taxon>
        <taxon>Dipodascaceae</taxon>
        <taxon>Geotrichum</taxon>
    </lineage>
</organism>